<dbReference type="NCBIfam" id="TIGR00254">
    <property type="entry name" value="GGDEF"/>
    <property type="match status" value="1"/>
</dbReference>
<dbReference type="CDD" id="cd01949">
    <property type="entry name" value="GGDEF"/>
    <property type="match status" value="1"/>
</dbReference>
<reference evidence="8 9" key="1">
    <citation type="submission" date="2019-06" db="EMBL/GenBank/DDBJ databases">
        <title>A novel bacterium of genus Marinomonas, isolated from coastal sand.</title>
        <authorList>
            <person name="Huang H."/>
            <person name="Mo K."/>
            <person name="Hu Y."/>
        </authorList>
    </citation>
    <scope>NUCLEOTIDE SEQUENCE [LARGE SCALE GENOMIC DNA]</scope>
    <source>
        <strain evidence="8 9">HB171799</strain>
    </source>
</reference>
<feature type="domain" description="Response regulatory" evidence="5">
    <location>
        <begin position="9"/>
        <end position="126"/>
    </location>
</feature>
<evidence type="ECO:0000256" key="1">
    <source>
        <dbReference type="ARBA" id="ARBA00001946"/>
    </source>
</evidence>
<keyword evidence="9" id="KW-1185">Reference proteome</keyword>
<dbReference type="SMART" id="SM00448">
    <property type="entry name" value="REC"/>
    <property type="match status" value="1"/>
</dbReference>
<feature type="modified residue" description="4-aspartylphosphate" evidence="4">
    <location>
        <position position="59"/>
    </location>
</feature>
<dbReference type="Gene3D" id="6.10.250.690">
    <property type="match status" value="1"/>
</dbReference>
<dbReference type="Gene3D" id="3.40.50.2300">
    <property type="match status" value="1"/>
</dbReference>
<dbReference type="PROSITE" id="PS50887">
    <property type="entry name" value="GGDEF"/>
    <property type="match status" value="1"/>
</dbReference>
<evidence type="ECO:0000259" key="5">
    <source>
        <dbReference type="PROSITE" id="PS50110"/>
    </source>
</evidence>
<dbReference type="Proteomes" id="UP000315901">
    <property type="component" value="Unassembled WGS sequence"/>
</dbReference>
<evidence type="ECO:0000259" key="6">
    <source>
        <dbReference type="PROSITE" id="PS50887"/>
    </source>
</evidence>
<evidence type="ECO:0000256" key="4">
    <source>
        <dbReference type="PROSITE-ProRule" id="PRU00169"/>
    </source>
</evidence>
<dbReference type="Pfam" id="PF00990">
    <property type="entry name" value="GGDEF"/>
    <property type="match status" value="1"/>
</dbReference>
<dbReference type="GO" id="GO:0043709">
    <property type="term" value="P:cell adhesion involved in single-species biofilm formation"/>
    <property type="evidence" value="ECO:0007669"/>
    <property type="project" value="TreeGrafter"/>
</dbReference>
<dbReference type="GO" id="GO:0000160">
    <property type="term" value="P:phosphorelay signal transduction system"/>
    <property type="evidence" value="ECO:0007669"/>
    <property type="project" value="InterPro"/>
</dbReference>
<comment type="catalytic activity">
    <reaction evidence="3">
        <text>2 GTP = 3',3'-c-di-GMP + 2 diphosphate</text>
        <dbReference type="Rhea" id="RHEA:24898"/>
        <dbReference type="ChEBI" id="CHEBI:33019"/>
        <dbReference type="ChEBI" id="CHEBI:37565"/>
        <dbReference type="ChEBI" id="CHEBI:58805"/>
        <dbReference type="EC" id="2.7.7.65"/>
    </reaction>
</comment>
<dbReference type="EMBL" id="VFRR01000031">
    <property type="protein sequence ID" value="TPE48566.1"/>
    <property type="molecule type" value="Genomic_DNA"/>
</dbReference>
<gene>
    <name evidence="7" type="ORF">FJM67_13085</name>
    <name evidence="8" type="ORF">FJM67_13100</name>
</gene>
<dbReference type="GO" id="GO:1902201">
    <property type="term" value="P:negative regulation of bacterial-type flagellum-dependent cell motility"/>
    <property type="evidence" value="ECO:0007669"/>
    <property type="project" value="TreeGrafter"/>
</dbReference>
<dbReference type="InterPro" id="IPR043128">
    <property type="entry name" value="Rev_trsase/Diguanyl_cyclase"/>
</dbReference>
<feature type="domain" description="GGDEF" evidence="6">
    <location>
        <begin position="176"/>
        <end position="317"/>
    </location>
</feature>
<dbReference type="InterPro" id="IPR011006">
    <property type="entry name" value="CheY-like_superfamily"/>
</dbReference>
<dbReference type="PANTHER" id="PTHR45138">
    <property type="entry name" value="REGULATORY COMPONENTS OF SENSORY TRANSDUCTION SYSTEM"/>
    <property type="match status" value="1"/>
</dbReference>
<dbReference type="InterPro" id="IPR050469">
    <property type="entry name" value="Diguanylate_Cyclase"/>
</dbReference>
<dbReference type="SUPFAM" id="SSF55073">
    <property type="entry name" value="Nucleotide cyclase"/>
    <property type="match status" value="1"/>
</dbReference>
<protein>
    <recommendedName>
        <fullName evidence="2">diguanylate cyclase</fullName>
        <ecNumber evidence="2">2.7.7.65</ecNumber>
    </recommendedName>
</protein>
<dbReference type="InterPro" id="IPR000160">
    <property type="entry name" value="GGDEF_dom"/>
</dbReference>
<comment type="cofactor">
    <cofactor evidence="1">
        <name>Mg(2+)</name>
        <dbReference type="ChEBI" id="CHEBI:18420"/>
    </cofactor>
</comment>
<dbReference type="SMART" id="SM00267">
    <property type="entry name" value="GGDEF"/>
    <property type="match status" value="1"/>
</dbReference>
<comment type="caution">
    <text evidence="8">The sequence shown here is derived from an EMBL/GenBank/DDBJ whole genome shotgun (WGS) entry which is preliminary data.</text>
</comment>
<organism evidence="8 9">
    <name type="scientific">Maribrevibacterium harenarium</name>
    <dbReference type="NCBI Taxonomy" id="2589817"/>
    <lineage>
        <taxon>Bacteria</taxon>
        <taxon>Pseudomonadati</taxon>
        <taxon>Pseudomonadota</taxon>
        <taxon>Gammaproteobacteria</taxon>
        <taxon>Oceanospirillales</taxon>
        <taxon>Oceanospirillaceae</taxon>
        <taxon>Maribrevibacterium</taxon>
    </lineage>
</organism>
<dbReference type="PROSITE" id="PS50110">
    <property type="entry name" value="RESPONSE_REGULATORY"/>
    <property type="match status" value="1"/>
</dbReference>
<dbReference type="GO" id="GO:0005886">
    <property type="term" value="C:plasma membrane"/>
    <property type="evidence" value="ECO:0007669"/>
    <property type="project" value="TreeGrafter"/>
</dbReference>
<dbReference type="EC" id="2.7.7.65" evidence="2"/>
<keyword evidence="4" id="KW-0597">Phosphoprotein</keyword>
<dbReference type="InterPro" id="IPR029787">
    <property type="entry name" value="Nucleotide_cyclase"/>
</dbReference>
<evidence type="ECO:0000256" key="2">
    <source>
        <dbReference type="ARBA" id="ARBA00012528"/>
    </source>
</evidence>
<evidence type="ECO:0000313" key="8">
    <source>
        <dbReference type="EMBL" id="TPE48569.1"/>
    </source>
</evidence>
<dbReference type="PANTHER" id="PTHR45138:SF9">
    <property type="entry name" value="DIGUANYLATE CYCLASE DGCM-RELATED"/>
    <property type="match status" value="1"/>
</dbReference>
<dbReference type="SUPFAM" id="SSF52172">
    <property type="entry name" value="CheY-like"/>
    <property type="match status" value="1"/>
</dbReference>
<name>A0A501WG81_9GAMM</name>
<evidence type="ECO:0000256" key="3">
    <source>
        <dbReference type="ARBA" id="ARBA00034247"/>
    </source>
</evidence>
<accession>A0A501WG81</accession>
<dbReference type="InterPro" id="IPR001789">
    <property type="entry name" value="Sig_transdc_resp-reg_receiver"/>
</dbReference>
<dbReference type="Pfam" id="PF00072">
    <property type="entry name" value="Response_reg"/>
    <property type="match status" value="1"/>
</dbReference>
<dbReference type="AlphaFoldDB" id="A0A501WG81"/>
<dbReference type="GO" id="GO:0052621">
    <property type="term" value="F:diguanylate cyclase activity"/>
    <property type="evidence" value="ECO:0007669"/>
    <property type="project" value="UniProtKB-EC"/>
</dbReference>
<evidence type="ECO:0000313" key="9">
    <source>
        <dbReference type="Proteomes" id="UP000315901"/>
    </source>
</evidence>
<dbReference type="FunFam" id="3.30.70.270:FF:000001">
    <property type="entry name" value="Diguanylate cyclase domain protein"/>
    <property type="match status" value="1"/>
</dbReference>
<proteinExistence type="predicted"/>
<sequence length="317" mass="35893">MDVDMDKMKVIIAEDDLTTRLLLDAIVSNIGFQTIPVTNGREAWEAYIKLDEPCVLLLDWDMPEINGHDLACKIKNHAHAVPPYIILITGRNDSTDVVKGLEDGADDYICKPFNAPELEARINVGKRTISLHRQLHETKEILQYQATHDSLTGLHNRRALLDLLSQEVKRAHRLNMNLHVAMCDVDFFKHINDSYGHFKGDEVLKSVADSIKQSLREYDLVGRYGGDEFVIAFSSFQNSAMEIFERIRMTIAGLQFNCNETQTGDISHFSLTTSMGVSSFSHANLATLSLDEMLKTADEQLYEAKTQGRNQVICQFW</sequence>
<evidence type="ECO:0000313" key="7">
    <source>
        <dbReference type="EMBL" id="TPE48566.1"/>
    </source>
</evidence>
<dbReference type="Gene3D" id="3.30.70.270">
    <property type="match status" value="1"/>
</dbReference>
<dbReference type="EMBL" id="VFRR01000031">
    <property type="protein sequence ID" value="TPE48569.1"/>
    <property type="molecule type" value="Genomic_DNA"/>
</dbReference>
<dbReference type="OrthoDB" id="9812260at2"/>
<dbReference type="CDD" id="cd17574">
    <property type="entry name" value="REC_OmpR"/>
    <property type="match status" value="1"/>
</dbReference>